<keyword evidence="6" id="KW-0788">Thiol protease</keyword>
<gene>
    <name evidence="7" type="ORF">EB796_012121</name>
</gene>
<dbReference type="GO" id="GO:0006508">
    <property type="term" value="P:proteolysis"/>
    <property type="evidence" value="ECO:0007669"/>
    <property type="project" value="UniProtKB-KW"/>
</dbReference>
<dbReference type="SUPFAM" id="SSF54001">
    <property type="entry name" value="Cysteine proteinases"/>
    <property type="match status" value="1"/>
</dbReference>
<protein>
    <recommendedName>
        <fullName evidence="3">Bleomycin hydrolase</fullName>
        <ecNumber evidence="2">3.4.22.40</ecNumber>
    </recommendedName>
</protein>
<dbReference type="OrthoDB" id="2666448at2759"/>
<dbReference type="InterPro" id="IPR038765">
    <property type="entry name" value="Papain-like_cys_pep_sf"/>
</dbReference>
<evidence type="ECO:0000256" key="4">
    <source>
        <dbReference type="ARBA" id="ARBA00022670"/>
    </source>
</evidence>
<sequence length="128" mass="14740">MASSAGIDLAIIDDWMKKYEKNEKLLVAQKGCTHFNTLSFLSNQQCNLNHVFNKKVSVEVKPVTNQKSSGRCWIYACLNVLRIAFCKQNSVEEFELSQTYIFFWDKVLTLLTLTYSPTLYSDYPSYTA</sequence>
<dbReference type="PANTHER" id="PTHR10363">
    <property type="entry name" value="BLEOMYCIN HYDROLASE"/>
    <property type="match status" value="1"/>
</dbReference>
<reference evidence="7" key="1">
    <citation type="submission" date="2020-06" db="EMBL/GenBank/DDBJ databases">
        <title>Draft genome of Bugula neritina, a colonial animal packing powerful symbionts and potential medicines.</title>
        <authorList>
            <person name="Rayko M."/>
        </authorList>
    </citation>
    <scope>NUCLEOTIDE SEQUENCE [LARGE SCALE GENOMIC DNA]</scope>
    <source>
        <strain evidence="7">Kwan_BN1</strain>
    </source>
</reference>
<dbReference type="EMBL" id="VXIV02001809">
    <property type="protein sequence ID" value="KAF6029552.1"/>
    <property type="molecule type" value="Genomic_DNA"/>
</dbReference>
<dbReference type="GO" id="GO:0005737">
    <property type="term" value="C:cytoplasm"/>
    <property type="evidence" value="ECO:0007669"/>
    <property type="project" value="TreeGrafter"/>
</dbReference>
<proteinExistence type="predicted"/>
<evidence type="ECO:0000313" key="7">
    <source>
        <dbReference type="EMBL" id="KAF6029552.1"/>
    </source>
</evidence>
<evidence type="ECO:0000256" key="5">
    <source>
        <dbReference type="ARBA" id="ARBA00022801"/>
    </source>
</evidence>
<keyword evidence="4" id="KW-0645">Protease</keyword>
<dbReference type="GO" id="GO:0043418">
    <property type="term" value="P:homocysteine catabolic process"/>
    <property type="evidence" value="ECO:0007669"/>
    <property type="project" value="TreeGrafter"/>
</dbReference>
<dbReference type="GO" id="GO:0070005">
    <property type="term" value="F:cysteine-type aminopeptidase activity"/>
    <property type="evidence" value="ECO:0007669"/>
    <property type="project" value="InterPro"/>
</dbReference>
<dbReference type="PANTHER" id="PTHR10363:SF2">
    <property type="entry name" value="BLEOMYCIN HYDROLASE"/>
    <property type="match status" value="1"/>
</dbReference>
<organism evidence="7 8">
    <name type="scientific">Bugula neritina</name>
    <name type="common">Brown bryozoan</name>
    <name type="synonym">Sertularia neritina</name>
    <dbReference type="NCBI Taxonomy" id="10212"/>
    <lineage>
        <taxon>Eukaryota</taxon>
        <taxon>Metazoa</taxon>
        <taxon>Spiralia</taxon>
        <taxon>Lophotrochozoa</taxon>
        <taxon>Bryozoa</taxon>
        <taxon>Gymnolaemata</taxon>
        <taxon>Cheilostomatida</taxon>
        <taxon>Flustrina</taxon>
        <taxon>Buguloidea</taxon>
        <taxon>Bugulidae</taxon>
        <taxon>Bugula</taxon>
    </lineage>
</organism>
<dbReference type="GO" id="GO:0004197">
    <property type="term" value="F:cysteine-type endopeptidase activity"/>
    <property type="evidence" value="ECO:0007669"/>
    <property type="project" value="UniProtKB-EC"/>
</dbReference>
<dbReference type="Gene3D" id="3.90.70.10">
    <property type="entry name" value="Cysteine proteinases"/>
    <property type="match status" value="1"/>
</dbReference>
<evidence type="ECO:0000256" key="2">
    <source>
        <dbReference type="ARBA" id="ARBA00012465"/>
    </source>
</evidence>
<dbReference type="AlphaFoldDB" id="A0A7J7JT51"/>
<dbReference type="Proteomes" id="UP000593567">
    <property type="component" value="Unassembled WGS sequence"/>
</dbReference>
<evidence type="ECO:0000256" key="6">
    <source>
        <dbReference type="ARBA" id="ARBA00022807"/>
    </source>
</evidence>
<comment type="catalytic activity">
    <reaction evidence="1">
        <text>Inactivates bleomycin B2 (a cytotoxic glycometallopeptide) by hydrolysis of a carboxyamide bond of beta-aminoalanine, but also shows general aminopeptidase activity. The specificity varies somewhat with source, but amino acid arylamides of Met, Leu and Ala are preferred.</text>
        <dbReference type="EC" id="3.4.22.40"/>
    </reaction>
</comment>
<dbReference type="Pfam" id="PF03051">
    <property type="entry name" value="Peptidase_C1_2"/>
    <property type="match status" value="1"/>
</dbReference>
<dbReference type="InterPro" id="IPR000169">
    <property type="entry name" value="Pept_cys_AS"/>
</dbReference>
<dbReference type="InterPro" id="IPR004134">
    <property type="entry name" value="Peptidase_C1B"/>
</dbReference>
<name>A0A7J7JT51_BUGNE</name>
<dbReference type="GO" id="GO:0009636">
    <property type="term" value="P:response to toxic substance"/>
    <property type="evidence" value="ECO:0007669"/>
    <property type="project" value="TreeGrafter"/>
</dbReference>
<accession>A0A7J7JT51</accession>
<keyword evidence="8" id="KW-1185">Reference proteome</keyword>
<dbReference type="PROSITE" id="PS00139">
    <property type="entry name" value="THIOL_PROTEASE_CYS"/>
    <property type="match status" value="1"/>
</dbReference>
<evidence type="ECO:0000256" key="3">
    <source>
        <dbReference type="ARBA" id="ARBA00022227"/>
    </source>
</evidence>
<keyword evidence="5" id="KW-0378">Hydrolase</keyword>
<dbReference type="EC" id="3.4.22.40" evidence="2"/>
<evidence type="ECO:0000256" key="1">
    <source>
        <dbReference type="ARBA" id="ARBA00000423"/>
    </source>
</evidence>
<comment type="caution">
    <text evidence="7">The sequence shown here is derived from an EMBL/GenBank/DDBJ whole genome shotgun (WGS) entry which is preliminary data.</text>
</comment>
<evidence type="ECO:0000313" key="8">
    <source>
        <dbReference type="Proteomes" id="UP000593567"/>
    </source>
</evidence>